<comment type="similarity">
    <text evidence="2">Belongs to the class-IV pyridoxal-phosphate-dependent aminotransferase family.</text>
</comment>
<dbReference type="RefSeq" id="WP_377335549.1">
    <property type="nucleotide sequence ID" value="NZ_JBHSGB010000015.1"/>
</dbReference>
<dbReference type="InterPro" id="IPR036038">
    <property type="entry name" value="Aminotransferase-like"/>
</dbReference>
<evidence type="ECO:0000256" key="7">
    <source>
        <dbReference type="ARBA" id="ARBA00035633"/>
    </source>
</evidence>
<dbReference type="InterPro" id="IPR043132">
    <property type="entry name" value="BCAT-like_C"/>
</dbReference>
<dbReference type="PANTHER" id="PTHR42743">
    <property type="entry name" value="AMINO-ACID AMINOTRANSFERASE"/>
    <property type="match status" value="1"/>
</dbReference>
<accession>A0ABV9JQB9</accession>
<dbReference type="NCBIfam" id="NF004761">
    <property type="entry name" value="PRK06092.1"/>
    <property type="match status" value="1"/>
</dbReference>
<dbReference type="InterPro" id="IPR043131">
    <property type="entry name" value="BCAT-like_N"/>
</dbReference>
<name>A0ABV9JQB9_9GAMM</name>
<comment type="cofactor">
    <cofactor evidence="1">
        <name>pyridoxal 5'-phosphate</name>
        <dbReference type="ChEBI" id="CHEBI:597326"/>
    </cofactor>
</comment>
<evidence type="ECO:0000256" key="1">
    <source>
        <dbReference type="ARBA" id="ARBA00001933"/>
    </source>
</evidence>
<dbReference type="InterPro" id="IPR001544">
    <property type="entry name" value="Aminotrans_IV"/>
</dbReference>
<dbReference type="GO" id="GO:0008696">
    <property type="term" value="F:4-amino-4-deoxychorismate lyase activity"/>
    <property type="evidence" value="ECO:0007669"/>
    <property type="project" value="UniProtKB-EC"/>
</dbReference>
<organism evidence="11 12">
    <name type="scientific">Rheinheimera marina</name>
    <dbReference type="NCBI Taxonomy" id="1774958"/>
    <lineage>
        <taxon>Bacteria</taxon>
        <taxon>Pseudomonadati</taxon>
        <taxon>Pseudomonadota</taxon>
        <taxon>Gammaproteobacteria</taxon>
        <taxon>Chromatiales</taxon>
        <taxon>Chromatiaceae</taxon>
        <taxon>Rheinheimera</taxon>
    </lineage>
</organism>
<dbReference type="NCBIfam" id="TIGR03461">
    <property type="entry name" value="pabC_Proteo"/>
    <property type="match status" value="1"/>
</dbReference>
<comment type="subunit">
    <text evidence="3">Homodimer.</text>
</comment>
<evidence type="ECO:0000256" key="8">
    <source>
        <dbReference type="ARBA" id="ARBA00035676"/>
    </source>
</evidence>
<reference evidence="12" key="1">
    <citation type="journal article" date="2019" name="Int. J. Syst. Evol. Microbiol.">
        <title>The Global Catalogue of Microorganisms (GCM) 10K type strain sequencing project: providing services to taxonomists for standard genome sequencing and annotation.</title>
        <authorList>
            <consortium name="The Broad Institute Genomics Platform"/>
            <consortium name="The Broad Institute Genome Sequencing Center for Infectious Disease"/>
            <person name="Wu L."/>
            <person name="Ma J."/>
        </authorList>
    </citation>
    <scope>NUCLEOTIDE SEQUENCE [LARGE SCALE GENOMIC DNA]</scope>
    <source>
        <strain evidence="12">DT28</strain>
    </source>
</reference>
<keyword evidence="5" id="KW-0289">Folate biosynthesis</keyword>
<dbReference type="EC" id="4.1.3.38" evidence="8 10"/>
<evidence type="ECO:0000256" key="5">
    <source>
        <dbReference type="ARBA" id="ARBA00022909"/>
    </source>
</evidence>
<proteinExistence type="inferred from homology"/>
<evidence type="ECO:0000256" key="9">
    <source>
        <dbReference type="ARBA" id="ARBA00049529"/>
    </source>
</evidence>
<dbReference type="Gene3D" id="3.20.10.10">
    <property type="entry name" value="D-amino Acid Aminotransferase, subunit A, domain 2"/>
    <property type="match status" value="1"/>
</dbReference>
<dbReference type="Gene3D" id="3.30.470.10">
    <property type="match status" value="1"/>
</dbReference>
<keyword evidence="6 11" id="KW-0456">Lyase</keyword>
<protein>
    <recommendedName>
        <fullName evidence="8 10">Aminodeoxychorismate lyase</fullName>
        <ecNumber evidence="8 10">4.1.3.38</ecNumber>
    </recommendedName>
</protein>
<dbReference type="PANTHER" id="PTHR42743:SF2">
    <property type="entry name" value="AMINODEOXYCHORISMATE LYASE"/>
    <property type="match status" value="1"/>
</dbReference>
<comment type="catalytic activity">
    <reaction evidence="9">
        <text>4-amino-4-deoxychorismate = 4-aminobenzoate + pyruvate + H(+)</text>
        <dbReference type="Rhea" id="RHEA:16201"/>
        <dbReference type="ChEBI" id="CHEBI:15361"/>
        <dbReference type="ChEBI" id="CHEBI:15378"/>
        <dbReference type="ChEBI" id="CHEBI:17836"/>
        <dbReference type="ChEBI" id="CHEBI:58406"/>
        <dbReference type="EC" id="4.1.3.38"/>
    </reaction>
</comment>
<comment type="caution">
    <text evidence="11">The sequence shown here is derived from an EMBL/GenBank/DDBJ whole genome shotgun (WGS) entry which is preliminary data.</text>
</comment>
<evidence type="ECO:0000256" key="2">
    <source>
        <dbReference type="ARBA" id="ARBA00009320"/>
    </source>
</evidence>
<evidence type="ECO:0000256" key="3">
    <source>
        <dbReference type="ARBA" id="ARBA00011738"/>
    </source>
</evidence>
<dbReference type="SUPFAM" id="SSF56752">
    <property type="entry name" value="D-aminoacid aminotransferase-like PLP-dependent enzymes"/>
    <property type="match status" value="1"/>
</dbReference>
<evidence type="ECO:0000256" key="10">
    <source>
        <dbReference type="NCBIfam" id="TIGR03461"/>
    </source>
</evidence>
<evidence type="ECO:0000256" key="6">
    <source>
        <dbReference type="ARBA" id="ARBA00023239"/>
    </source>
</evidence>
<sequence length="254" mass="27823">MQINPELTTSDRSFNYGDGLFSTVRVSRGQLQLWPLHLNRLRQGVERLRMPAIDEQQLTAAAEQAITAPEQVLKLLLSRGAGGRGYAAGGISESHLHLSVAAMPDYQGWQQQGIRVGVAELKLGCQPVLAGLKHNNRLEQVMLKAELATTDWDDLLVLDSQGRVTEATAANLFFYANGVWHTPQLDQAGVAGVMREHLLAQLQPEQGYYSLAQLQDAEALFLCNALMQVVPVRQLAGKVFDLGPVRAVQTGVMD</sequence>
<evidence type="ECO:0000313" key="12">
    <source>
        <dbReference type="Proteomes" id="UP001595962"/>
    </source>
</evidence>
<dbReference type="InterPro" id="IPR050571">
    <property type="entry name" value="Class-IV_PLP-Dep_Aminotrnsfr"/>
</dbReference>
<keyword evidence="12" id="KW-1185">Reference proteome</keyword>
<keyword evidence="4" id="KW-0663">Pyridoxal phosphate</keyword>
<comment type="pathway">
    <text evidence="7">Cofactor biosynthesis; tetrahydrofolate biosynthesis; 4-aminobenzoate from chorismate: step 2/2.</text>
</comment>
<dbReference type="EMBL" id="JBHSGB010000015">
    <property type="protein sequence ID" value="MFC4656463.1"/>
    <property type="molecule type" value="Genomic_DNA"/>
</dbReference>
<dbReference type="InterPro" id="IPR017824">
    <property type="entry name" value="Aminodeoxychorismate_lyase_IV"/>
</dbReference>
<evidence type="ECO:0000313" key="11">
    <source>
        <dbReference type="EMBL" id="MFC4656463.1"/>
    </source>
</evidence>
<gene>
    <name evidence="11" type="primary">pabC</name>
    <name evidence="11" type="ORF">ACFO3I_15705</name>
</gene>
<dbReference type="Proteomes" id="UP001595962">
    <property type="component" value="Unassembled WGS sequence"/>
</dbReference>
<dbReference type="Pfam" id="PF01063">
    <property type="entry name" value="Aminotran_4"/>
    <property type="match status" value="1"/>
</dbReference>
<evidence type="ECO:0000256" key="4">
    <source>
        <dbReference type="ARBA" id="ARBA00022898"/>
    </source>
</evidence>